<dbReference type="RefSeq" id="WP_070966626.1">
    <property type="nucleotide sequence ID" value="NZ_CP017603.1"/>
</dbReference>
<dbReference type="GO" id="GO:0042802">
    <property type="term" value="F:identical protein binding"/>
    <property type="evidence" value="ECO:0007669"/>
    <property type="project" value="TreeGrafter"/>
</dbReference>
<sequence length="437" mass="50958">MMTIDNFPSAIVIAMEVLIYINVLRLFLKIPKNKYIKLYFLLFISTAITVMIHSEMQYLYNFKTAIVLTTYGLTTTALLKTTILKTIFLVFIYAVVALLGNVFAIFIMVSTLGVTMIEIQNDTKLFFTANLISFATIALLLYILKYILLYKTYGKTVQVKSKNIVLYIITVFSMLFINFYTFLYYANEMNVLVSIVHIILVIAYITISLNYTFLENDFYYQKILYQNQQEYLTVIENLLNGYRELKHGWKNYLTGFSGFIYGEERDWEALVEYYESVVKKTKHLTKDSLTVMTKIKDYILLGMFIERINEAEAKEININININGEEVKLGKDYDFQMDLNFMLGNFLDNAIRHAEEAEIPILWIEIACEEEYTNFVIKNTFKKESMEEKQRFDGGHGLRLVTEKVKKYPFIVHSTIIDGDLFIQELIIEKQSIGSLT</sequence>
<feature type="transmembrane region" description="Helical" evidence="1">
    <location>
        <begin position="164"/>
        <end position="185"/>
    </location>
</feature>
<dbReference type="Pfam" id="PF14501">
    <property type="entry name" value="HATPase_c_5"/>
    <property type="match status" value="1"/>
</dbReference>
<feature type="transmembrane region" description="Helical" evidence="1">
    <location>
        <begin position="58"/>
        <end position="79"/>
    </location>
</feature>
<keyword evidence="4" id="KW-0808">Transferase</keyword>
<dbReference type="AlphaFoldDB" id="A0AAC9RJM3"/>
<feature type="transmembrane region" description="Helical" evidence="1">
    <location>
        <begin position="6"/>
        <end position="28"/>
    </location>
</feature>
<evidence type="ECO:0000313" key="3">
    <source>
        <dbReference type="EMBL" id="AOY75955.1"/>
    </source>
</evidence>
<evidence type="ECO:0000256" key="1">
    <source>
        <dbReference type="SAM" id="Phobius"/>
    </source>
</evidence>
<dbReference type="PANTHER" id="PTHR40448">
    <property type="entry name" value="TWO-COMPONENT SENSOR HISTIDINE KINASE"/>
    <property type="match status" value="1"/>
</dbReference>
<feature type="transmembrane region" description="Helical" evidence="1">
    <location>
        <begin position="35"/>
        <end position="52"/>
    </location>
</feature>
<keyword evidence="1" id="KW-0812">Transmembrane</keyword>
<name>A0AAC9RJM3_9CLOT</name>
<feature type="domain" description="Sensor histidine kinase NatK-like C-terminal" evidence="2">
    <location>
        <begin position="337"/>
        <end position="428"/>
    </location>
</feature>
<evidence type="ECO:0000259" key="2">
    <source>
        <dbReference type="Pfam" id="PF14501"/>
    </source>
</evidence>
<dbReference type="KEGG" id="cfm:BJL90_08625"/>
<keyword evidence="5" id="KW-1185">Reference proteome</keyword>
<reference evidence="4 6" key="2">
    <citation type="submission" date="2017-03" db="EMBL/GenBank/DDBJ databases">
        <title>Complete sequence of Clostridium formicaceticum DSM 92.</title>
        <authorList>
            <person name="Poehlein A."/>
            <person name="Karl M."/>
            <person name="Bengelsdorf F.R."/>
            <person name="Duerre P."/>
            <person name="Daniel R."/>
        </authorList>
    </citation>
    <scope>NUCLEOTIDE SEQUENCE [LARGE SCALE GENOMIC DNA]</scope>
    <source>
        <strain evidence="4 6">DSM 92</strain>
    </source>
</reference>
<evidence type="ECO:0000313" key="5">
    <source>
        <dbReference type="Proteomes" id="UP000177894"/>
    </source>
</evidence>
<dbReference type="InterPro" id="IPR032834">
    <property type="entry name" value="NatK-like_C"/>
</dbReference>
<feature type="transmembrane region" description="Helical" evidence="1">
    <location>
        <begin position="191"/>
        <end position="214"/>
    </location>
</feature>
<keyword evidence="4" id="KW-0418">Kinase</keyword>
<dbReference type="Proteomes" id="UP000177894">
    <property type="component" value="Chromosome"/>
</dbReference>
<feature type="transmembrane region" description="Helical" evidence="1">
    <location>
        <begin position="125"/>
        <end position="144"/>
    </location>
</feature>
<gene>
    <name evidence="3" type="ORF">BJL90_08625</name>
    <name evidence="4" type="ORF">CLFO_06250</name>
</gene>
<evidence type="ECO:0000313" key="4">
    <source>
        <dbReference type="EMBL" id="ARE86303.1"/>
    </source>
</evidence>
<dbReference type="EMBL" id="CP017603">
    <property type="protein sequence ID" value="AOY75955.1"/>
    <property type="molecule type" value="Genomic_DNA"/>
</dbReference>
<feature type="transmembrane region" description="Helical" evidence="1">
    <location>
        <begin position="86"/>
        <end position="113"/>
    </location>
</feature>
<keyword evidence="1" id="KW-0472">Membrane</keyword>
<dbReference type="GO" id="GO:0016301">
    <property type="term" value="F:kinase activity"/>
    <property type="evidence" value="ECO:0007669"/>
    <property type="project" value="UniProtKB-KW"/>
</dbReference>
<dbReference type="InterPro" id="IPR036890">
    <property type="entry name" value="HATPase_C_sf"/>
</dbReference>
<dbReference type="Proteomes" id="UP000192478">
    <property type="component" value="Chromosome"/>
</dbReference>
<protein>
    <submittedName>
        <fullName evidence="4">Sensory histidine kinase DcuS</fullName>
    </submittedName>
</protein>
<dbReference type="PANTHER" id="PTHR40448:SF1">
    <property type="entry name" value="TWO-COMPONENT SENSOR HISTIDINE KINASE"/>
    <property type="match status" value="1"/>
</dbReference>
<proteinExistence type="predicted"/>
<keyword evidence="1" id="KW-1133">Transmembrane helix</keyword>
<dbReference type="EMBL" id="CP020559">
    <property type="protein sequence ID" value="ARE86303.1"/>
    <property type="molecule type" value="Genomic_DNA"/>
</dbReference>
<reference evidence="3 5" key="1">
    <citation type="submission" date="2016-10" db="EMBL/GenBank/DDBJ databases">
        <title>Complete Genome Sequence of Acetogen Clostridium formicoaceticum ATCC 27076.</title>
        <authorList>
            <person name="Bao T."/>
            <person name="Cheng C."/>
            <person name="Zhao J."/>
            <person name="Yang S.-T."/>
            <person name="Wang J."/>
            <person name="Wang M."/>
        </authorList>
    </citation>
    <scope>NUCLEOTIDE SEQUENCE [LARGE SCALE GENOMIC DNA]</scope>
    <source>
        <strain evidence="3 5">ATCC 27076</strain>
    </source>
</reference>
<dbReference type="Gene3D" id="3.30.565.10">
    <property type="entry name" value="Histidine kinase-like ATPase, C-terminal domain"/>
    <property type="match status" value="1"/>
</dbReference>
<accession>A0AAC9RJM3</accession>
<evidence type="ECO:0000313" key="6">
    <source>
        <dbReference type="Proteomes" id="UP000192478"/>
    </source>
</evidence>
<dbReference type="SUPFAM" id="SSF55874">
    <property type="entry name" value="ATPase domain of HSP90 chaperone/DNA topoisomerase II/histidine kinase"/>
    <property type="match status" value="1"/>
</dbReference>
<organism evidence="4 6">
    <name type="scientific">Clostridium formicaceticum</name>
    <dbReference type="NCBI Taxonomy" id="1497"/>
    <lineage>
        <taxon>Bacteria</taxon>
        <taxon>Bacillati</taxon>
        <taxon>Bacillota</taxon>
        <taxon>Clostridia</taxon>
        <taxon>Eubacteriales</taxon>
        <taxon>Clostridiaceae</taxon>
        <taxon>Clostridium</taxon>
    </lineage>
</organism>